<dbReference type="Gene3D" id="2.160.10.10">
    <property type="entry name" value="Hexapeptide repeat proteins"/>
    <property type="match status" value="1"/>
</dbReference>
<dbReference type="InterPro" id="IPR011004">
    <property type="entry name" value="Trimer_LpxA-like_sf"/>
</dbReference>
<proteinExistence type="predicted"/>
<dbReference type="SUPFAM" id="SSF51161">
    <property type="entry name" value="Trimeric LpxA-like enzymes"/>
    <property type="match status" value="1"/>
</dbReference>
<name>A0A380P6T0_WEIVI</name>
<dbReference type="EMBL" id="UHIV01000005">
    <property type="protein sequence ID" value="SUP60916.1"/>
    <property type="molecule type" value="Genomic_DNA"/>
</dbReference>
<organism evidence="1 2">
    <name type="scientific">Weissella viridescens</name>
    <name type="common">Lactobacillus viridescens</name>
    <dbReference type="NCBI Taxonomy" id="1629"/>
    <lineage>
        <taxon>Bacteria</taxon>
        <taxon>Bacillati</taxon>
        <taxon>Bacillota</taxon>
        <taxon>Bacilli</taxon>
        <taxon>Lactobacillales</taxon>
        <taxon>Lactobacillaceae</taxon>
        <taxon>Weissella</taxon>
    </lineage>
</organism>
<evidence type="ECO:0000313" key="2">
    <source>
        <dbReference type="Proteomes" id="UP000254621"/>
    </source>
</evidence>
<protein>
    <submittedName>
        <fullName evidence="1">Bifunctional protein GlmU</fullName>
    </submittedName>
</protein>
<dbReference type="AlphaFoldDB" id="A0A380P6T0"/>
<dbReference type="Pfam" id="PF00132">
    <property type="entry name" value="Hexapep"/>
    <property type="match status" value="1"/>
</dbReference>
<dbReference type="InterPro" id="IPR001451">
    <property type="entry name" value="Hexapep"/>
</dbReference>
<dbReference type="Proteomes" id="UP000254621">
    <property type="component" value="Unassembled WGS sequence"/>
</dbReference>
<gene>
    <name evidence="1" type="primary">glmU_4</name>
    <name evidence="1" type="ORF">NCTC13645_02037</name>
</gene>
<sequence>MNYDGKHKYHTTIGDRSFIGSNTKIIAPVTIGKEALTAAGSTITDDIPDHAMGIARSRQTVKPDFGSERLCSKSSVNKISRFTHRVIKIFILMTHV</sequence>
<reference evidence="1 2" key="1">
    <citation type="submission" date="2018-06" db="EMBL/GenBank/DDBJ databases">
        <authorList>
            <consortium name="Pathogen Informatics"/>
            <person name="Doyle S."/>
        </authorList>
    </citation>
    <scope>NUCLEOTIDE SEQUENCE [LARGE SCALE GENOMIC DNA]</scope>
    <source>
        <strain evidence="1 2">NCTC13645</strain>
    </source>
</reference>
<accession>A0A380P6T0</accession>
<evidence type="ECO:0000313" key="1">
    <source>
        <dbReference type="EMBL" id="SUP60916.1"/>
    </source>
</evidence>